<feature type="transmembrane region" description="Helical" evidence="5">
    <location>
        <begin position="263"/>
        <end position="283"/>
    </location>
</feature>
<evidence type="ECO:0000256" key="4">
    <source>
        <dbReference type="ARBA" id="ARBA00023136"/>
    </source>
</evidence>
<feature type="transmembrane region" description="Helical" evidence="5">
    <location>
        <begin position="56"/>
        <end position="77"/>
    </location>
</feature>
<dbReference type="GO" id="GO:0005886">
    <property type="term" value="C:plasma membrane"/>
    <property type="evidence" value="ECO:0007669"/>
    <property type="project" value="UniProtKB-SubCell"/>
</dbReference>
<sequence length="284" mass="30168">MVMGIETQELIWLGFGLLVAGGITGLLAGLFGVGGGAVAVPILYELFRYLEVPEDVRMPLCIGTSLAIIVPTSIRSYNAHRAKGAVETSLLKLWAVPVVMGVVIGSIIARYAPADLFKFVFIVVAGVSAVRLLFGKDSWRLSHDLPGKAAIRLSGLVIGVLSSLMGIGGGQLSNLFMTFYNRPIHQAVATSSGLGVLISVPGALGYIYAGWQRTSEYPDVVALQPPLALGYVSLLGFLLFIPTSILAAPAGVRLAHSLSKRKLEVAFGLFLLVICLRFLLSVIF</sequence>
<keyword evidence="3 5" id="KW-1133">Transmembrane helix</keyword>
<proteinExistence type="inferred from homology"/>
<feature type="transmembrane region" description="Helical" evidence="5">
    <location>
        <begin position="116"/>
        <end position="134"/>
    </location>
</feature>
<feature type="transmembrane region" description="Helical" evidence="5">
    <location>
        <begin position="89"/>
        <end position="109"/>
    </location>
</feature>
<dbReference type="AlphaFoldDB" id="A0A1J6IET1"/>
<evidence type="ECO:0000313" key="7">
    <source>
        <dbReference type="Proteomes" id="UP000182985"/>
    </source>
</evidence>
<keyword evidence="7" id="KW-1185">Reference proteome</keyword>
<comment type="subcellular location">
    <subcellularLocation>
        <location evidence="5">Cell membrane</location>
        <topology evidence="5">Multi-pass membrane protein</topology>
    </subcellularLocation>
    <subcellularLocation>
        <location evidence="1">Membrane</location>
        <topology evidence="1">Multi-pass membrane protein</topology>
    </subcellularLocation>
</comment>
<evidence type="ECO:0000256" key="2">
    <source>
        <dbReference type="ARBA" id="ARBA00022692"/>
    </source>
</evidence>
<evidence type="ECO:0000256" key="1">
    <source>
        <dbReference type="ARBA" id="ARBA00004141"/>
    </source>
</evidence>
<name>A0A1J6IET1_9HYPH</name>
<feature type="transmembrane region" description="Helical" evidence="5">
    <location>
        <begin position="12"/>
        <end position="44"/>
    </location>
</feature>
<comment type="caution">
    <text evidence="6">The sequence shown here is derived from an EMBL/GenBank/DDBJ whole genome shotgun (WGS) entry which is preliminary data.</text>
</comment>
<evidence type="ECO:0000313" key="6">
    <source>
        <dbReference type="EMBL" id="OIS93592.1"/>
    </source>
</evidence>
<comment type="similarity">
    <text evidence="5">Belongs to the 4-toluene sulfonate uptake permease (TSUP) (TC 2.A.102) family.</text>
</comment>
<evidence type="ECO:0000256" key="3">
    <source>
        <dbReference type="ARBA" id="ARBA00022989"/>
    </source>
</evidence>
<dbReference type="PANTHER" id="PTHR43483">
    <property type="entry name" value="MEMBRANE TRANSPORTER PROTEIN HI_0806-RELATED"/>
    <property type="match status" value="1"/>
</dbReference>
<keyword evidence="4 5" id="KW-0472">Membrane</keyword>
<dbReference type="EMBL" id="MOEC01000008">
    <property type="protein sequence ID" value="OIS93592.1"/>
    <property type="molecule type" value="Genomic_DNA"/>
</dbReference>
<dbReference type="RefSeq" id="WP_071631574.1">
    <property type="nucleotide sequence ID" value="NZ_MOEC01000008.1"/>
</dbReference>
<feature type="transmembrane region" description="Helical" evidence="5">
    <location>
        <begin position="188"/>
        <end position="208"/>
    </location>
</feature>
<keyword evidence="5" id="KW-1003">Cell membrane</keyword>
<organism evidence="6 7">
    <name type="scientific">Brucella cytisi</name>
    <dbReference type="NCBI Taxonomy" id="407152"/>
    <lineage>
        <taxon>Bacteria</taxon>
        <taxon>Pseudomonadati</taxon>
        <taxon>Pseudomonadota</taxon>
        <taxon>Alphaproteobacteria</taxon>
        <taxon>Hyphomicrobiales</taxon>
        <taxon>Brucellaceae</taxon>
        <taxon>Brucella/Ochrobactrum group</taxon>
        <taxon>Brucella</taxon>
    </lineage>
</organism>
<dbReference type="InterPro" id="IPR002781">
    <property type="entry name" value="TM_pro_TauE-like"/>
</dbReference>
<feature type="transmembrane region" description="Helical" evidence="5">
    <location>
        <begin position="154"/>
        <end position="176"/>
    </location>
</feature>
<feature type="transmembrane region" description="Helical" evidence="5">
    <location>
        <begin position="228"/>
        <end position="251"/>
    </location>
</feature>
<dbReference type="PANTHER" id="PTHR43483:SF3">
    <property type="entry name" value="MEMBRANE TRANSPORTER PROTEIN HI_0806-RELATED"/>
    <property type="match status" value="1"/>
</dbReference>
<reference evidence="6 7" key="1">
    <citation type="submission" date="2016-10" db="EMBL/GenBank/DDBJ databases">
        <title>The Draft Genome Sequence of the Potato Rhizosphere Bacteria Ochrobactrum sp. IPA7.2.</title>
        <authorList>
            <person name="Gogoleva N.E."/>
            <person name="Khlopko Y.A."/>
            <person name="Burygin G.L."/>
            <person name="Plotnikov A.O."/>
        </authorList>
    </citation>
    <scope>NUCLEOTIDE SEQUENCE [LARGE SCALE GENOMIC DNA]</scope>
    <source>
        <strain evidence="6 7">IPA7.2</strain>
    </source>
</reference>
<keyword evidence="2 5" id="KW-0812">Transmembrane</keyword>
<accession>A0A1J6IET1</accession>
<dbReference type="Pfam" id="PF01925">
    <property type="entry name" value="TauE"/>
    <property type="match status" value="1"/>
</dbReference>
<gene>
    <name evidence="6" type="ORF">BLA27_09745</name>
</gene>
<dbReference type="Proteomes" id="UP000182985">
    <property type="component" value="Unassembled WGS sequence"/>
</dbReference>
<protein>
    <recommendedName>
        <fullName evidence="5">Probable membrane transporter protein</fullName>
    </recommendedName>
</protein>
<dbReference type="OrthoDB" id="457670at2"/>
<evidence type="ECO:0000256" key="5">
    <source>
        <dbReference type="RuleBase" id="RU363041"/>
    </source>
</evidence>